<evidence type="ECO:0000313" key="2">
    <source>
        <dbReference type="Proteomes" id="UP001500879"/>
    </source>
</evidence>
<reference evidence="2" key="1">
    <citation type="journal article" date="2019" name="Int. J. Syst. Evol. Microbiol.">
        <title>The Global Catalogue of Microorganisms (GCM) 10K type strain sequencing project: providing services to taxonomists for standard genome sequencing and annotation.</title>
        <authorList>
            <consortium name="The Broad Institute Genomics Platform"/>
            <consortium name="The Broad Institute Genome Sequencing Center for Infectious Disease"/>
            <person name="Wu L."/>
            <person name="Ma J."/>
        </authorList>
    </citation>
    <scope>NUCLEOTIDE SEQUENCE [LARGE SCALE GENOMIC DNA]</scope>
    <source>
        <strain evidence="2">JCM 4788</strain>
    </source>
</reference>
<dbReference type="Proteomes" id="UP001500879">
    <property type="component" value="Unassembled WGS sequence"/>
</dbReference>
<name>A0ABP3IU85_9ACTN</name>
<dbReference type="RefSeq" id="WP_344029868.1">
    <property type="nucleotide sequence ID" value="NZ_BAAABX010000057.1"/>
</dbReference>
<evidence type="ECO:0000313" key="1">
    <source>
        <dbReference type="EMBL" id="GAA0426478.1"/>
    </source>
</evidence>
<gene>
    <name evidence="1" type="ORF">GCM10010357_55050</name>
</gene>
<sequence length="60" mass="6220">MFTGSAEELARRQQQACRHAEAIAALLSEIAALDLGPAVGCIAIPGVGELRATSAGWTIR</sequence>
<organism evidence="1 2">
    <name type="scientific">Streptomyces luteireticuli</name>
    <dbReference type="NCBI Taxonomy" id="173858"/>
    <lineage>
        <taxon>Bacteria</taxon>
        <taxon>Bacillati</taxon>
        <taxon>Actinomycetota</taxon>
        <taxon>Actinomycetes</taxon>
        <taxon>Kitasatosporales</taxon>
        <taxon>Streptomycetaceae</taxon>
        <taxon>Streptomyces</taxon>
    </lineage>
</organism>
<accession>A0ABP3IU85</accession>
<keyword evidence="2" id="KW-1185">Reference proteome</keyword>
<dbReference type="EMBL" id="BAAABX010000057">
    <property type="protein sequence ID" value="GAA0426478.1"/>
    <property type="molecule type" value="Genomic_DNA"/>
</dbReference>
<proteinExistence type="predicted"/>
<comment type="caution">
    <text evidence="1">The sequence shown here is derived from an EMBL/GenBank/DDBJ whole genome shotgun (WGS) entry which is preliminary data.</text>
</comment>
<protein>
    <submittedName>
        <fullName evidence="1">Uncharacterized protein</fullName>
    </submittedName>
</protein>